<dbReference type="EMBL" id="CAJNBK010000034">
    <property type="protein sequence ID" value="CAE6828100.1"/>
    <property type="molecule type" value="Genomic_DNA"/>
</dbReference>
<comment type="caution">
    <text evidence="2">The sequence shown here is derived from an EMBL/GenBank/DDBJ whole genome shotgun (WGS) entry which is preliminary data.</text>
</comment>
<organism evidence="2 3">
    <name type="scientific">Paraburkholderia haematera</name>
    <dbReference type="NCBI Taxonomy" id="2793077"/>
    <lineage>
        <taxon>Bacteria</taxon>
        <taxon>Pseudomonadati</taxon>
        <taxon>Pseudomonadota</taxon>
        <taxon>Betaproteobacteria</taxon>
        <taxon>Burkholderiales</taxon>
        <taxon>Burkholderiaceae</taxon>
        <taxon>Paraburkholderia</taxon>
    </lineage>
</organism>
<gene>
    <name evidence="2" type="ORF">R69888_06434</name>
</gene>
<dbReference type="Pfam" id="PF09906">
    <property type="entry name" value="DUF2135"/>
    <property type="match status" value="1"/>
</dbReference>
<keyword evidence="3" id="KW-1185">Reference proteome</keyword>
<feature type="domain" description="DUF2135" evidence="1">
    <location>
        <begin position="250"/>
        <end position="306"/>
    </location>
</feature>
<name>A0ABM8SRI9_9BURK</name>
<evidence type="ECO:0000313" key="3">
    <source>
        <dbReference type="Proteomes" id="UP000672526"/>
    </source>
</evidence>
<dbReference type="Proteomes" id="UP000672526">
    <property type="component" value="Unassembled WGS sequence"/>
</dbReference>
<accession>A0ABM8SRI9</accession>
<evidence type="ECO:0000313" key="2">
    <source>
        <dbReference type="EMBL" id="CAE6828100.1"/>
    </source>
</evidence>
<protein>
    <recommendedName>
        <fullName evidence="1">DUF2135 domain-containing protein</fullName>
    </recommendedName>
</protein>
<sequence>MNTVSRPPSQMFRAPLLIAALMAPLIASLFAPLSAPRVAPLMRGVRSRTGVAFIAATLSATTAMNVQAAGADGGDGAIADLTGAFGGWRHSGLTNEGEHFVAAYPRPPVDRGAQRYRTLIEGRLKHIDKHARKPPTLVVNGNPTPLYTDDEGAFARPWAFGAGSNSIELISADGKQRQRMQFYEADRSKPQAKLRAIVTWDDPKAQVDLHVITPDGLHAFFANPTLEDGSGFDVDSVDGAGPGIFSSAAPEHGTWLFFLNYWGNFDSTGYNFDAAAHERDVITATLTLVFNENTPNERRETRVVPLRKIGDLLLVKSERL</sequence>
<evidence type="ECO:0000259" key="1">
    <source>
        <dbReference type="Pfam" id="PF09906"/>
    </source>
</evidence>
<proteinExistence type="predicted"/>
<dbReference type="InterPro" id="IPR019220">
    <property type="entry name" value="DUF2135"/>
</dbReference>
<reference evidence="2 3" key="1">
    <citation type="submission" date="2021-02" db="EMBL/GenBank/DDBJ databases">
        <authorList>
            <person name="Vanwijnsberghe S."/>
        </authorList>
    </citation>
    <scope>NUCLEOTIDE SEQUENCE [LARGE SCALE GENOMIC DNA]</scope>
    <source>
        <strain evidence="2 3">LMG 31837</strain>
    </source>
</reference>